<dbReference type="InterPro" id="IPR001633">
    <property type="entry name" value="EAL_dom"/>
</dbReference>
<dbReference type="SMART" id="SM00267">
    <property type="entry name" value="GGDEF"/>
    <property type="match status" value="1"/>
</dbReference>
<dbReference type="PROSITE" id="PS50887">
    <property type="entry name" value="GGDEF"/>
    <property type="match status" value="1"/>
</dbReference>
<evidence type="ECO:0000259" key="2">
    <source>
        <dbReference type="PROSITE" id="PS50883"/>
    </source>
</evidence>
<dbReference type="InterPro" id="IPR043128">
    <property type="entry name" value="Rev_trsase/Diguanyl_cyclase"/>
</dbReference>
<dbReference type="SMART" id="SM00052">
    <property type="entry name" value="EAL"/>
    <property type="match status" value="1"/>
</dbReference>
<dbReference type="CDD" id="cd01949">
    <property type="entry name" value="GGDEF"/>
    <property type="match status" value="1"/>
</dbReference>
<dbReference type="GO" id="GO:0071111">
    <property type="term" value="F:cyclic-guanylate-specific phosphodiesterase activity"/>
    <property type="evidence" value="ECO:0007669"/>
    <property type="project" value="InterPro"/>
</dbReference>
<reference evidence="4" key="1">
    <citation type="submission" date="2023-02" db="EMBL/GenBank/DDBJ databases">
        <title>Description and genomic characterization of Salipiger bruguierae sp. nov., isolated from the sediment of mangrove plant Bruguiera sexangula.</title>
        <authorList>
            <person name="Long M."/>
        </authorList>
    </citation>
    <scope>NUCLEOTIDE SEQUENCE</scope>
    <source>
        <strain evidence="4">H15</strain>
    </source>
</reference>
<dbReference type="PANTHER" id="PTHR33121:SF70">
    <property type="entry name" value="SIGNALING PROTEIN YKOW"/>
    <property type="match status" value="1"/>
</dbReference>
<dbReference type="EMBL" id="CP123384">
    <property type="protein sequence ID" value="XCC94097.1"/>
    <property type="molecule type" value="Genomic_DNA"/>
</dbReference>
<proteinExistence type="predicted"/>
<evidence type="ECO:0000313" key="4">
    <source>
        <dbReference type="EMBL" id="XCC94097.1"/>
    </source>
</evidence>
<dbReference type="Pfam" id="PF00990">
    <property type="entry name" value="GGDEF"/>
    <property type="match status" value="1"/>
</dbReference>
<dbReference type="InterPro" id="IPR029787">
    <property type="entry name" value="Nucleotide_cyclase"/>
</dbReference>
<feature type="domain" description="EAL" evidence="2">
    <location>
        <begin position="331"/>
        <end position="587"/>
    </location>
</feature>
<dbReference type="Gene3D" id="3.30.70.270">
    <property type="match status" value="1"/>
</dbReference>
<dbReference type="PROSITE" id="PS50883">
    <property type="entry name" value="EAL"/>
    <property type="match status" value="1"/>
</dbReference>
<gene>
    <name evidence="4" type="ORF">PVT71_02500</name>
</gene>
<dbReference type="PANTHER" id="PTHR33121">
    <property type="entry name" value="CYCLIC DI-GMP PHOSPHODIESTERASE PDEF"/>
    <property type="match status" value="1"/>
</dbReference>
<dbReference type="RefSeq" id="WP_353472920.1">
    <property type="nucleotide sequence ID" value="NZ_CP123384.1"/>
</dbReference>
<feature type="region of interest" description="Disordered" evidence="1">
    <location>
        <begin position="1"/>
        <end position="22"/>
    </location>
</feature>
<evidence type="ECO:0000259" key="3">
    <source>
        <dbReference type="PROSITE" id="PS50887"/>
    </source>
</evidence>
<dbReference type="AlphaFoldDB" id="A0AAU8AGM6"/>
<dbReference type="InterPro" id="IPR050706">
    <property type="entry name" value="Cyclic-di-GMP_PDE-like"/>
</dbReference>
<organism evidence="4">
    <name type="scientific">Alloyangia sp. H15</name>
    <dbReference type="NCBI Taxonomy" id="3029062"/>
    <lineage>
        <taxon>Bacteria</taxon>
        <taxon>Pseudomonadati</taxon>
        <taxon>Pseudomonadota</taxon>
        <taxon>Alphaproteobacteria</taxon>
        <taxon>Rhodobacterales</taxon>
        <taxon>Roseobacteraceae</taxon>
        <taxon>Alloyangia</taxon>
    </lineage>
</organism>
<sequence>MQDHMQPRIGRKTETPGAAAPAGQDALRDLCDAVGAVTGAEACCIVVAPPPGPENRGAGEIACSAEGRAALEITAMARQVLSGQRAAQPAVAAGRIATLLVPTGGGPGAAVVAAVFPAGSVGPGLEAVRGLVTLFLRESEARRLAEGEIRELRADCAALRVRAESDAMTGMKNSSAFHDHAASRLAQGGYHALLLFDIDHFKRVNDLYGHSFGDDYLRRIAVTIRDAMPPDALTGRIGGDEFAALVRLPTRWRDFLDDLLARCSSAVQRTAALMGKPELGRISAGISVHPWHARDFDDLFDLADAALYVSKRAGRSTATVFDPARHDRFSKRILDERFWRATRQNRIVPYFQPIVDLTDGQCFGYEVLARWIDDNGRVLNPTQFEHVFGDYRLADSLTRTLLSASLDLLAERIVAEGGAGPALSINLTAFDLVNPEFVFDLQAALSDRGLGWSSLILEVTEKVILGDRNGQIYRSLSELRARGVRLAFDDFGTGHGGLRHLRDWPVDILKIDRGFVAHLAGNASDSVIVEAILNIAARCGMRVIAEGVETPEQLALLQELGCHYAQGYFFDGPMPPVALPGARRRYDLGTGVTASALRQG</sequence>
<dbReference type="InterPro" id="IPR000160">
    <property type="entry name" value="GGDEF_dom"/>
</dbReference>
<dbReference type="SUPFAM" id="SSF141868">
    <property type="entry name" value="EAL domain-like"/>
    <property type="match status" value="1"/>
</dbReference>
<dbReference type="SUPFAM" id="SSF55073">
    <property type="entry name" value="Nucleotide cyclase"/>
    <property type="match status" value="1"/>
</dbReference>
<dbReference type="Pfam" id="PF00563">
    <property type="entry name" value="EAL"/>
    <property type="match status" value="1"/>
</dbReference>
<dbReference type="CDD" id="cd01948">
    <property type="entry name" value="EAL"/>
    <property type="match status" value="1"/>
</dbReference>
<feature type="domain" description="GGDEF" evidence="3">
    <location>
        <begin position="189"/>
        <end position="323"/>
    </location>
</feature>
<protein>
    <submittedName>
        <fullName evidence="4">Bifunctional diguanylate cyclase/phosphodiesterase</fullName>
    </submittedName>
</protein>
<dbReference type="NCBIfam" id="TIGR00254">
    <property type="entry name" value="GGDEF"/>
    <property type="match status" value="1"/>
</dbReference>
<feature type="compositionally biased region" description="Basic and acidic residues" evidence="1">
    <location>
        <begin position="1"/>
        <end position="14"/>
    </location>
</feature>
<evidence type="ECO:0000256" key="1">
    <source>
        <dbReference type="SAM" id="MobiDB-lite"/>
    </source>
</evidence>
<dbReference type="Gene3D" id="3.20.20.450">
    <property type="entry name" value="EAL domain"/>
    <property type="match status" value="1"/>
</dbReference>
<name>A0AAU8AGM6_9RHOB</name>
<dbReference type="InterPro" id="IPR035919">
    <property type="entry name" value="EAL_sf"/>
</dbReference>
<accession>A0AAU8AGM6</accession>